<dbReference type="EMBL" id="PQFF01000266">
    <property type="protein sequence ID" value="RHZ68943.1"/>
    <property type="molecule type" value="Genomic_DNA"/>
</dbReference>
<accession>A0A397I6Y5</accession>
<gene>
    <name evidence="1" type="ORF">Glove_292g72</name>
</gene>
<reference evidence="1 2" key="1">
    <citation type="submission" date="2018-08" db="EMBL/GenBank/DDBJ databases">
        <title>Genome and evolution of the arbuscular mycorrhizal fungus Diversispora epigaea (formerly Glomus versiforme) and its bacterial endosymbionts.</title>
        <authorList>
            <person name="Sun X."/>
            <person name="Fei Z."/>
            <person name="Harrison M."/>
        </authorList>
    </citation>
    <scope>NUCLEOTIDE SEQUENCE [LARGE SCALE GENOMIC DNA]</scope>
    <source>
        <strain evidence="1 2">IT104</strain>
    </source>
</reference>
<keyword evidence="2" id="KW-1185">Reference proteome</keyword>
<evidence type="ECO:0000313" key="2">
    <source>
        <dbReference type="Proteomes" id="UP000266861"/>
    </source>
</evidence>
<sequence length="210" mass="23936">MSLSRFAFRSSRGFANYLNSQNSIISRSSMKYAFPISTQFTRNINASSNVKHAAPTAYETDKDYWSLKTTIDDIKAKYGLGGNRIKDPNLESYSDLELEVDLKSADMKKLDEIQRLLEKAAQDLFSHISASPPEIFNPVKYTDEEITIKKDTKKTLWFDEDDDVSGFAEEAIKNFRENRVAGDVILNAYSLEDGKEEKTPVGFRQDLYNL</sequence>
<proteinExistence type="predicted"/>
<dbReference type="AlphaFoldDB" id="A0A397I6Y5"/>
<dbReference type="OrthoDB" id="2381553at2759"/>
<name>A0A397I6Y5_9GLOM</name>
<dbReference type="Proteomes" id="UP000266861">
    <property type="component" value="Unassembled WGS sequence"/>
</dbReference>
<protein>
    <submittedName>
        <fullName evidence="1">Uncharacterized protein</fullName>
    </submittedName>
</protein>
<comment type="caution">
    <text evidence="1">The sequence shown here is derived from an EMBL/GenBank/DDBJ whole genome shotgun (WGS) entry which is preliminary data.</text>
</comment>
<organism evidence="1 2">
    <name type="scientific">Diversispora epigaea</name>
    <dbReference type="NCBI Taxonomy" id="1348612"/>
    <lineage>
        <taxon>Eukaryota</taxon>
        <taxon>Fungi</taxon>
        <taxon>Fungi incertae sedis</taxon>
        <taxon>Mucoromycota</taxon>
        <taxon>Glomeromycotina</taxon>
        <taxon>Glomeromycetes</taxon>
        <taxon>Diversisporales</taxon>
        <taxon>Diversisporaceae</taxon>
        <taxon>Diversispora</taxon>
    </lineage>
</organism>
<evidence type="ECO:0000313" key="1">
    <source>
        <dbReference type="EMBL" id="RHZ68943.1"/>
    </source>
</evidence>